<evidence type="ECO:0008006" key="2">
    <source>
        <dbReference type="Google" id="ProtNLM"/>
    </source>
</evidence>
<dbReference type="AlphaFoldDB" id="A0A6C0HUI7"/>
<accession>A0A6C0HUI7</accession>
<organism evidence="1">
    <name type="scientific">viral metagenome</name>
    <dbReference type="NCBI Taxonomy" id="1070528"/>
    <lineage>
        <taxon>unclassified sequences</taxon>
        <taxon>metagenomes</taxon>
        <taxon>organismal metagenomes</taxon>
    </lineage>
</organism>
<proteinExistence type="predicted"/>
<name>A0A6C0HUI7_9ZZZZ</name>
<dbReference type="EMBL" id="MN740016">
    <property type="protein sequence ID" value="QHT84192.1"/>
    <property type="molecule type" value="Genomic_DNA"/>
</dbReference>
<reference evidence="1" key="1">
    <citation type="journal article" date="2020" name="Nature">
        <title>Giant virus diversity and host interactions through global metagenomics.</title>
        <authorList>
            <person name="Schulz F."/>
            <person name="Roux S."/>
            <person name="Paez-Espino D."/>
            <person name="Jungbluth S."/>
            <person name="Walsh D.A."/>
            <person name="Denef V.J."/>
            <person name="McMahon K.D."/>
            <person name="Konstantinidis K.T."/>
            <person name="Eloe-Fadrosh E.A."/>
            <person name="Kyrpides N.C."/>
            <person name="Woyke T."/>
        </authorList>
    </citation>
    <scope>NUCLEOTIDE SEQUENCE</scope>
    <source>
        <strain evidence="1">GVMAG-M-3300023184-16</strain>
    </source>
</reference>
<evidence type="ECO:0000313" key="1">
    <source>
        <dbReference type="EMBL" id="QHT84192.1"/>
    </source>
</evidence>
<sequence>MYIVVMNVVLVSIGNFQEYILSNLRQLIRLGHTSIYVITNQEYEYHFAEFGKKVTCIFYHLLHDDFEYHKHTQLDKMFRNGFTMFTSSRFFYLYAFMKQYNIENVLHLENDVPIYYHTDVLEQKIDKQYMYIPVDSFHRAIASIVYVPNHTILGNVLAHYSFEQNDMTNFSMLSHRFPQWIRTLPIASPTMAKTEEQTYVTQHWDQFHMIFDAAAIGQYLGGVDPRNISGNSQGFVNETCVIKYNQYGFTWSKGDDGILRPFLVNEGMTCPIFNLHIHCKNVDNFTG</sequence>
<protein>
    <recommendedName>
        <fullName evidence="2">Nucleotide-diphospho-sugar transferase domain-containing protein</fullName>
    </recommendedName>
</protein>